<evidence type="ECO:0000256" key="2">
    <source>
        <dbReference type="ARBA" id="ARBA00022741"/>
    </source>
</evidence>
<dbReference type="Gene3D" id="3.30.200.20">
    <property type="entry name" value="Phosphorylase Kinase, domain 1"/>
    <property type="match status" value="1"/>
</dbReference>
<name>A0A8J3KS24_9ACTN</name>
<feature type="region of interest" description="Disordered" evidence="6">
    <location>
        <begin position="316"/>
        <end position="347"/>
    </location>
</feature>
<dbReference type="InterPro" id="IPR011009">
    <property type="entry name" value="Kinase-like_dom_sf"/>
</dbReference>
<feature type="binding site" evidence="5">
    <location>
        <position position="46"/>
    </location>
    <ligand>
        <name>ATP</name>
        <dbReference type="ChEBI" id="CHEBI:30616"/>
    </ligand>
</feature>
<dbReference type="GO" id="GO:0005524">
    <property type="term" value="F:ATP binding"/>
    <property type="evidence" value="ECO:0007669"/>
    <property type="project" value="UniProtKB-UniRule"/>
</dbReference>
<dbReference type="EMBL" id="BONI01000042">
    <property type="protein sequence ID" value="GIG08037.1"/>
    <property type="molecule type" value="Genomic_DNA"/>
</dbReference>
<keyword evidence="2 5" id="KW-0547">Nucleotide-binding</keyword>
<dbReference type="Proteomes" id="UP000630887">
    <property type="component" value="Unassembled WGS sequence"/>
</dbReference>
<dbReference type="InterPro" id="IPR017441">
    <property type="entry name" value="Protein_kinase_ATP_BS"/>
</dbReference>
<evidence type="ECO:0000313" key="8">
    <source>
        <dbReference type="EMBL" id="GIG08037.1"/>
    </source>
</evidence>
<gene>
    <name evidence="8" type="ORF">Cco03nite_47370</name>
</gene>
<keyword evidence="9" id="KW-1185">Reference proteome</keyword>
<dbReference type="InterPro" id="IPR008271">
    <property type="entry name" value="Ser/Thr_kinase_AS"/>
</dbReference>
<reference evidence="8 9" key="1">
    <citation type="submission" date="2021-01" db="EMBL/GenBank/DDBJ databases">
        <title>Whole genome shotgun sequence of Catellatospora coxensis NBRC 107359.</title>
        <authorList>
            <person name="Komaki H."/>
            <person name="Tamura T."/>
        </authorList>
    </citation>
    <scope>NUCLEOTIDE SEQUENCE [LARGE SCALE GENOMIC DNA]</scope>
    <source>
        <strain evidence="8 9">NBRC 107359</strain>
    </source>
</reference>
<keyword evidence="1" id="KW-0808">Transferase</keyword>
<accession>A0A8J3KS24</accession>
<dbReference type="PROSITE" id="PS00107">
    <property type="entry name" value="PROTEIN_KINASE_ATP"/>
    <property type="match status" value="1"/>
</dbReference>
<dbReference type="PANTHER" id="PTHR43289:SF34">
    <property type="entry name" value="SERINE_THREONINE-PROTEIN KINASE YBDM-RELATED"/>
    <property type="match status" value="1"/>
</dbReference>
<dbReference type="SMART" id="SM00220">
    <property type="entry name" value="S_TKc"/>
    <property type="match status" value="1"/>
</dbReference>
<proteinExistence type="predicted"/>
<comment type="caution">
    <text evidence="8">The sequence shown here is derived from an EMBL/GenBank/DDBJ whole genome shotgun (WGS) entry which is preliminary data.</text>
</comment>
<sequence>MEELTSDDPRRVGRNGDYELLARLGNGGMGRVYLGRSRTAERVAVKVILPHLVSDPDVRKRFAAEVDSLKLAHGIRVAQYRGSEINQRQPWLAVQYVPGRTLRQHVEDRGVLRARVVAALGAMLAEGLLTIHGAGLLHRDLKPANIMLGPDGPCIIDLGLAVLQESDSHLTQTGFAVGTAAYMPPEQACGEKNLTAAVDVYALGATLLYAATRHNPYPPSHAVVLAKRITDPNDHPDLTGLSEELQSVVGAMLAFDAQARPTAQEVCTELTDIATAGGVDFEVVRHELATTTYAPQAAVPNPPTDLEDPIIDVGWSLGPTELISDPPPTKQEAAKSEPKPDPAPRADLTALVAQLRRQYAQRPNP</sequence>
<dbReference type="AlphaFoldDB" id="A0A8J3KS24"/>
<dbReference type="InterPro" id="IPR000719">
    <property type="entry name" value="Prot_kinase_dom"/>
</dbReference>
<dbReference type="SUPFAM" id="SSF56112">
    <property type="entry name" value="Protein kinase-like (PK-like)"/>
    <property type="match status" value="1"/>
</dbReference>
<evidence type="ECO:0000256" key="3">
    <source>
        <dbReference type="ARBA" id="ARBA00022777"/>
    </source>
</evidence>
<dbReference type="PROSITE" id="PS00108">
    <property type="entry name" value="PROTEIN_KINASE_ST"/>
    <property type="match status" value="1"/>
</dbReference>
<keyword evidence="4 5" id="KW-0067">ATP-binding</keyword>
<evidence type="ECO:0000256" key="4">
    <source>
        <dbReference type="ARBA" id="ARBA00022840"/>
    </source>
</evidence>
<feature type="domain" description="Protein kinase" evidence="7">
    <location>
        <begin position="18"/>
        <end position="289"/>
    </location>
</feature>
<organism evidence="8 9">
    <name type="scientific">Catellatospora coxensis</name>
    <dbReference type="NCBI Taxonomy" id="310354"/>
    <lineage>
        <taxon>Bacteria</taxon>
        <taxon>Bacillati</taxon>
        <taxon>Actinomycetota</taxon>
        <taxon>Actinomycetes</taxon>
        <taxon>Micromonosporales</taxon>
        <taxon>Micromonosporaceae</taxon>
        <taxon>Catellatospora</taxon>
    </lineage>
</organism>
<evidence type="ECO:0000313" key="9">
    <source>
        <dbReference type="Proteomes" id="UP000630887"/>
    </source>
</evidence>
<dbReference type="Gene3D" id="1.10.510.10">
    <property type="entry name" value="Transferase(Phosphotransferase) domain 1"/>
    <property type="match status" value="1"/>
</dbReference>
<dbReference type="CDD" id="cd14014">
    <property type="entry name" value="STKc_PknB_like"/>
    <property type="match status" value="1"/>
</dbReference>
<protein>
    <recommendedName>
        <fullName evidence="7">Protein kinase domain-containing protein</fullName>
    </recommendedName>
</protein>
<dbReference type="PANTHER" id="PTHR43289">
    <property type="entry name" value="MITOGEN-ACTIVATED PROTEIN KINASE KINASE KINASE 20-RELATED"/>
    <property type="match status" value="1"/>
</dbReference>
<evidence type="ECO:0000259" key="7">
    <source>
        <dbReference type="PROSITE" id="PS50011"/>
    </source>
</evidence>
<feature type="compositionally biased region" description="Basic and acidic residues" evidence="6">
    <location>
        <begin position="332"/>
        <end position="344"/>
    </location>
</feature>
<evidence type="ECO:0000256" key="1">
    <source>
        <dbReference type="ARBA" id="ARBA00022679"/>
    </source>
</evidence>
<keyword evidence="3" id="KW-0418">Kinase</keyword>
<evidence type="ECO:0000256" key="5">
    <source>
        <dbReference type="PROSITE-ProRule" id="PRU10141"/>
    </source>
</evidence>
<dbReference type="RefSeq" id="WP_239167601.1">
    <property type="nucleotide sequence ID" value="NZ_BAAALC010000042.1"/>
</dbReference>
<evidence type="ECO:0000256" key="6">
    <source>
        <dbReference type="SAM" id="MobiDB-lite"/>
    </source>
</evidence>
<dbReference type="Pfam" id="PF00069">
    <property type="entry name" value="Pkinase"/>
    <property type="match status" value="1"/>
</dbReference>
<dbReference type="GO" id="GO:0004674">
    <property type="term" value="F:protein serine/threonine kinase activity"/>
    <property type="evidence" value="ECO:0007669"/>
    <property type="project" value="TreeGrafter"/>
</dbReference>
<dbReference type="PROSITE" id="PS50011">
    <property type="entry name" value="PROTEIN_KINASE_DOM"/>
    <property type="match status" value="1"/>
</dbReference>